<dbReference type="UniPathway" id="UPA00115">
    <property type="reaction ID" value="UER00409"/>
</dbReference>
<keyword evidence="10" id="KW-1185">Reference proteome</keyword>
<dbReference type="STRING" id="623280.SAMN05660226_00339"/>
<evidence type="ECO:0000259" key="8">
    <source>
        <dbReference type="Pfam" id="PF01182"/>
    </source>
</evidence>
<dbReference type="InterPro" id="IPR037171">
    <property type="entry name" value="NagB/RpiA_transferase-like"/>
</dbReference>
<comment type="pathway">
    <text evidence="3 7">Carbohydrate degradation; pentose phosphate pathway; D-ribulose 5-phosphate from D-glucose 6-phosphate (oxidative stage): step 2/3.</text>
</comment>
<dbReference type="PANTHER" id="PTHR11054:SF0">
    <property type="entry name" value="6-PHOSPHOGLUCONOLACTONASE"/>
    <property type="match status" value="1"/>
</dbReference>
<dbReference type="GO" id="GO:0017057">
    <property type="term" value="F:6-phosphogluconolactonase activity"/>
    <property type="evidence" value="ECO:0007669"/>
    <property type="project" value="UniProtKB-UniRule"/>
</dbReference>
<name>A0A1T4ZZ77_9SPHI</name>
<evidence type="ECO:0000256" key="6">
    <source>
        <dbReference type="ARBA" id="ARBA00020337"/>
    </source>
</evidence>
<evidence type="ECO:0000256" key="5">
    <source>
        <dbReference type="ARBA" id="ARBA00013198"/>
    </source>
</evidence>
<protein>
    <recommendedName>
        <fullName evidence="6 7">6-phosphogluconolactonase</fullName>
        <shortName evidence="7">6PGL</shortName>
        <ecNumber evidence="5 7">3.1.1.31</ecNumber>
    </recommendedName>
</protein>
<dbReference type="InterPro" id="IPR005900">
    <property type="entry name" value="6-phosphogluconolactonase_DevB"/>
</dbReference>
<proteinExistence type="inferred from homology"/>
<sequence>MVKRFNDLQQLNGEAAELFIQTANEAIAAGGHFTVALTGGSSPAALYQLLATVPYRDQVQWEHVYIFWGDERWVPLSDDRSNARMAFETLLTHVPIPEEHIFPMWADGVSPEEFAREYEQTLRLHLHPEGRFDLILLGMGPDGHTASWFPHTDVLHEQHKWVVGYYLDAQDMYRITLTVPLVNRAARVAVIAYGANKADALYEVLKGVRNSEQYPAQLLDIADERITWFVDEAAAARI</sequence>
<dbReference type="EC" id="3.1.1.31" evidence="5 7"/>
<organism evidence="9 10">
    <name type="scientific">Parapedobacter luteus</name>
    <dbReference type="NCBI Taxonomy" id="623280"/>
    <lineage>
        <taxon>Bacteria</taxon>
        <taxon>Pseudomonadati</taxon>
        <taxon>Bacteroidota</taxon>
        <taxon>Sphingobacteriia</taxon>
        <taxon>Sphingobacteriales</taxon>
        <taxon>Sphingobacteriaceae</taxon>
        <taxon>Parapedobacter</taxon>
    </lineage>
</organism>
<comment type="catalytic activity">
    <reaction evidence="1 7">
        <text>6-phospho-D-glucono-1,5-lactone + H2O = 6-phospho-D-gluconate + H(+)</text>
        <dbReference type="Rhea" id="RHEA:12556"/>
        <dbReference type="ChEBI" id="CHEBI:15377"/>
        <dbReference type="ChEBI" id="CHEBI:15378"/>
        <dbReference type="ChEBI" id="CHEBI:57955"/>
        <dbReference type="ChEBI" id="CHEBI:58759"/>
        <dbReference type="EC" id="3.1.1.31"/>
    </reaction>
</comment>
<evidence type="ECO:0000313" key="9">
    <source>
        <dbReference type="EMBL" id="SKB28101.1"/>
    </source>
</evidence>
<comment type="function">
    <text evidence="2 7">Hydrolysis of 6-phosphogluconolactone to 6-phosphogluconate.</text>
</comment>
<dbReference type="InterPro" id="IPR006148">
    <property type="entry name" value="Glc/Gal-6P_isomerase"/>
</dbReference>
<dbReference type="SUPFAM" id="SSF100950">
    <property type="entry name" value="NagB/RpiA/CoA transferase-like"/>
    <property type="match status" value="1"/>
</dbReference>
<dbReference type="GO" id="GO:0005975">
    <property type="term" value="P:carbohydrate metabolic process"/>
    <property type="evidence" value="ECO:0007669"/>
    <property type="project" value="UniProtKB-UniRule"/>
</dbReference>
<dbReference type="RefSeq" id="WP_079715052.1">
    <property type="nucleotide sequence ID" value="NZ_FUYS01000001.1"/>
</dbReference>
<dbReference type="Pfam" id="PF01182">
    <property type="entry name" value="Glucosamine_iso"/>
    <property type="match status" value="1"/>
</dbReference>
<evidence type="ECO:0000256" key="1">
    <source>
        <dbReference type="ARBA" id="ARBA00000832"/>
    </source>
</evidence>
<dbReference type="InterPro" id="IPR039104">
    <property type="entry name" value="6PGL"/>
</dbReference>
<gene>
    <name evidence="7" type="primary">pgl</name>
    <name evidence="9" type="ORF">SAMN05660226_00339</name>
</gene>
<evidence type="ECO:0000256" key="2">
    <source>
        <dbReference type="ARBA" id="ARBA00002681"/>
    </source>
</evidence>
<dbReference type="PANTHER" id="PTHR11054">
    <property type="entry name" value="6-PHOSPHOGLUCONOLACTONASE"/>
    <property type="match status" value="1"/>
</dbReference>
<dbReference type="AlphaFoldDB" id="A0A1T4ZZ77"/>
<comment type="similarity">
    <text evidence="4 7">Belongs to the glucosamine/galactosamine-6-phosphate isomerase family. 6-phosphogluconolactonase subfamily.</text>
</comment>
<dbReference type="EMBL" id="FUYS01000001">
    <property type="protein sequence ID" value="SKB28101.1"/>
    <property type="molecule type" value="Genomic_DNA"/>
</dbReference>
<feature type="domain" description="Glucosamine/galactosamine-6-phosphate isomerase" evidence="8">
    <location>
        <begin position="7"/>
        <end position="228"/>
    </location>
</feature>
<reference evidence="9 10" key="1">
    <citation type="submission" date="2017-02" db="EMBL/GenBank/DDBJ databases">
        <authorList>
            <person name="Peterson S.W."/>
        </authorList>
    </citation>
    <scope>NUCLEOTIDE SEQUENCE [LARGE SCALE GENOMIC DNA]</scope>
    <source>
        <strain evidence="9 10">DSM 22899</strain>
    </source>
</reference>
<evidence type="ECO:0000256" key="7">
    <source>
        <dbReference type="RuleBase" id="RU365095"/>
    </source>
</evidence>
<dbReference type="Proteomes" id="UP000190541">
    <property type="component" value="Unassembled WGS sequence"/>
</dbReference>
<dbReference type="Gene3D" id="3.40.50.1360">
    <property type="match status" value="1"/>
</dbReference>
<evidence type="ECO:0000256" key="4">
    <source>
        <dbReference type="ARBA" id="ARBA00010662"/>
    </source>
</evidence>
<dbReference type="CDD" id="cd01400">
    <property type="entry name" value="6PGL"/>
    <property type="match status" value="1"/>
</dbReference>
<evidence type="ECO:0000256" key="3">
    <source>
        <dbReference type="ARBA" id="ARBA00004961"/>
    </source>
</evidence>
<dbReference type="OrthoDB" id="9810967at2"/>
<accession>A0A1T4ZZ77</accession>
<dbReference type="GO" id="GO:0006098">
    <property type="term" value="P:pentose-phosphate shunt"/>
    <property type="evidence" value="ECO:0007669"/>
    <property type="project" value="UniProtKB-UniPathway"/>
</dbReference>
<keyword evidence="7" id="KW-0378">Hydrolase</keyword>
<dbReference type="NCBIfam" id="TIGR01198">
    <property type="entry name" value="pgl"/>
    <property type="match status" value="1"/>
</dbReference>
<evidence type="ECO:0000313" key="10">
    <source>
        <dbReference type="Proteomes" id="UP000190541"/>
    </source>
</evidence>